<proteinExistence type="predicted"/>
<gene>
    <name evidence="1" type="ORF">METZ01_LOCUS186850</name>
</gene>
<sequence length="54" mass="5511">SGLGHLVLSQGTGVRFPVGVSSRGRLAQLVEHYVHIVGVTGSSPVATIMLILGS</sequence>
<feature type="non-terminal residue" evidence="1">
    <location>
        <position position="1"/>
    </location>
</feature>
<evidence type="ECO:0000313" key="1">
    <source>
        <dbReference type="EMBL" id="SVB33996.1"/>
    </source>
</evidence>
<protein>
    <submittedName>
        <fullName evidence="1">Uncharacterized protein</fullName>
    </submittedName>
</protein>
<name>A0A382D673_9ZZZZ</name>
<reference evidence="1" key="1">
    <citation type="submission" date="2018-05" db="EMBL/GenBank/DDBJ databases">
        <authorList>
            <person name="Lanie J.A."/>
            <person name="Ng W.-L."/>
            <person name="Kazmierczak K.M."/>
            <person name="Andrzejewski T.M."/>
            <person name="Davidsen T.M."/>
            <person name="Wayne K.J."/>
            <person name="Tettelin H."/>
            <person name="Glass J.I."/>
            <person name="Rusch D."/>
            <person name="Podicherti R."/>
            <person name="Tsui H.-C.T."/>
            <person name="Winkler M.E."/>
        </authorList>
    </citation>
    <scope>NUCLEOTIDE SEQUENCE</scope>
</reference>
<dbReference type="EMBL" id="UINC01037860">
    <property type="protein sequence ID" value="SVB33996.1"/>
    <property type="molecule type" value="Genomic_DNA"/>
</dbReference>
<dbReference type="AntiFam" id="ANF00010">
    <property type="entry name" value="tRNA translation"/>
</dbReference>
<accession>A0A382D673</accession>
<organism evidence="1">
    <name type="scientific">marine metagenome</name>
    <dbReference type="NCBI Taxonomy" id="408172"/>
    <lineage>
        <taxon>unclassified sequences</taxon>
        <taxon>metagenomes</taxon>
        <taxon>ecological metagenomes</taxon>
    </lineage>
</organism>
<dbReference type="AlphaFoldDB" id="A0A382D673"/>